<evidence type="ECO:0008006" key="2">
    <source>
        <dbReference type="Google" id="ProtNLM"/>
    </source>
</evidence>
<proteinExistence type="predicted"/>
<evidence type="ECO:0000313" key="1">
    <source>
        <dbReference type="EMBL" id="SPD72769.1"/>
    </source>
</evidence>
<dbReference type="InterPro" id="IPR025460">
    <property type="entry name" value="DUF4280"/>
</dbReference>
<dbReference type="AlphaFoldDB" id="A0A445MTN5"/>
<organism evidence="1">
    <name type="scientific">uncultured Desulfobacterium sp</name>
    <dbReference type="NCBI Taxonomy" id="201089"/>
    <lineage>
        <taxon>Bacteria</taxon>
        <taxon>Pseudomonadati</taxon>
        <taxon>Thermodesulfobacteriota</taxon>
        <taxon>Desulfobacteria</taxon>
        <taxon>Desulfobacterales</taxon>
        <taxon>Desulfobacteriaceae</taxon>
        <taxon>Desulfobacterium</taxon>
        <taxon>environmental samples</taxon>
    </lineage>
</organism>
<reference evidence="1" key="1">
    <citation type="submission" date="2018-01" db="EMBL/GenBank/DDBJ databases">
        <authorList>
            <person name="Regsiter A."/>
            <person name="William W."/>
        </authorList>
    </citation>
    <scope>NUCLEOTIDE SEQUENCE</scope>
    <source>
        <strain evidence="1">TRIP AH-1</strain>
    </source>
</reference>
<name>A0A445MTN5_9BACT</name>
<gene>
    <name evidence="1" type="ORF">PITCH_A1520027</name>
</gene>
<sequence length="128" mass="13032">MGMQVCAGATLQCSFGLAPSVLVVTPENCVLTTTPCANIMDHIPMKNIMPFGMCTTLSNPTVAAATSAAMGVLTPMPCIPATASPWVPGSPTVMTGNMPALNNTSKLMCSYGGVISVVNPGQTTIQIA</sequence>
<dbReference type="Pfam" id="PF14107">
    <property type="entry name" value="DUF4280"/>
    <property type="match status" value="1"/>
</dbReference>
<protein>
    <recommendedName>
        <fullName evidence="2">DUF4280 domain-containing protein</fullName>
    </recommendedName>
</protein>
<dbReference type="EMBL" id="OJIN01000060">
    <property type="protein sequence ID" value="SPD72769.1"/>
    <property type="molecule type" value="Genomic_DNA"/>
</dbReference>
<accession>A0A445MTN5</accession>